<protein>
    <submittedName>
        <fullName evidence="1">Uncharacterized protein</fullName>
    </submittedName>
</protein>
<name>V5FPR3_BYSSN</name>
<dbReference type="eggNOG" id="ENOG502T0X6">
    <property type="taxonomic scope" value="Eukaryota"/>
</dbReference>
<reference evidence="2" key="1">
    <citation type="journal article" date="2014" name="Genome Announc.">
        <title>Draft genome sequence of the formaldehyde-resistant fungus Byssochlamys spectabilis No. 5 (anamorph Paecilomyces variotii No. 5) (NBRC109023).</title>
        <authorList>
            <person name="Oka T."/>
            <person name="Ekino K."/>
            <person name="Fukuda K."/>
            <person name="Nomura Y."/>
        </authorList>
    </citation>
    <scope>NUCLEOTIDE SEQUENCE [LARGE SCALE GENOMIC DNA]</scope>
    <source>
        <strain evidence="2">No. 5 / NBRC 109023</strain>
    </source>
</reference>
<dbReference type="InParanoid" id="V5FPR3"/>
<organism evidence="1 2">
    <name type="scientific">Byssochlamys spectabilis (strain No. 5 / NBRC 109023)</name>
    <name type="common">Paecilomyces variotii</name>
    <dbReference type="NCBI Taxonomy" id="1356009"/>
    <lineage>
        <taxon>Eukaryota</taxon>
        <taxon>Fungi</taxon>
        <taxon>Dikarya</taxon>
        <taxon>Ascomycota</taxon>
        <taxon>Pezizomycotina</taxon>
        <taxon>Eurotiomycetes</taxon>
        <taxon>Eurotiomycetidae</taxon>
        <taxon>Eurotiales</taxon>
        <taxon>Thermoascaceae</taxon>
        <taxon>Paecilomyces</taxon>
    </lineage>
</organism>
<dbReference type="OrthoDB" id="4167490at2759"/>
<sequence>MESAHTPSNFDHTAGTTCSLLMQQPTRSRSSLESLPVEIIQKIFLECLEINLPRASLSIARSLSDPLIYAWVLRLAFSSANDSSGHDFFTPDFLPPPLDFFALSPEERGELQTRLLQCRWCTVELMRRCQREYVDHVIRRKCHRLIFSSQDQQVLSNLDNYFLQRAQYDRGRNGRRSKGDIVLTAKDPESQRDLKVAIWFNFGAVQIREPSPVFYETDMFRLPACAVDAPARMPDKLLRPPWTGAKLEFLSLLSLEAYIDEDSSCHRSKRVIRQVIHARDFNTFEYLLRMYIRVKNYNYPLRWPARPSHFRAALKYARGPNDPFIKYLVENRWNDLPSHDLRTKNALMENVRI</sequence>
<comment type="caution">
    <text evidence="1">The sequence shown here is derived from an EMBL/GenBank/DDBJ whole genome shotgun (WGS) entry which is preliminary data.</text>
</comment>
<evidence type="ECO:0000313" key="1">
    <source>
        <dbReference type="EMBL" id="GAD91576.1"/>
    </source>
</evidence>
<dbReference type="Proteomes" id="UP000018001">
    <property type="component" value="Unassembled WGS sequence"/>
</dbReference>
<keyword evidence="2" id="KW-1185">Reference proteome</keyword>
<accession>V5FPR3</accession>
<evidence type="ECO:0000313" key="2">
    <source>
        <dbReference type="Proteomes" id="UP000018001"/>
    </source>
</evidence>
<proteinExistence type="predicted"/>
<gene>
    <name evidence="1" type="ORF">PVAR5_0148</name>
</gene>
<dbReference type="EMBL" id="BAUL01000002">
    <property type="protein sequence ID" value="GAD91576.1"/>
    <property type="molecule type" value="Genomic_DNA"/>
</dbReference>
<dbReference type="HOGENOM" id="CLU_808848_0_0_1"/>
<dbReference type="AlphaFoldDB" id="V5FPR3"/>